<dbReference type="Proteomes" id="UP000672011">
    <property type="component" value="Chromosome"/>
</dbReference>
<evidence type="ECO:0000313" key="1">
    <source>
        <dbReference type="EMBL" id="QTV05102.1"/>
    </source>
</evidence>
<accession>A0ABX7XBD2</accession>
<reference evidence="1 2" key="1">
    <citation type="journal article" date="2021" name="Int. J. Syst. Evol. Microbiol.">
        <title>Faecalibacter bovis sp. nov., isolated from cow faeces.</title>
        <authorList>
            <person name="Li F."/>
            <person name="Zhao W."/>
            <person name="Hong Q."/>
            <person name="Shao Q."/>
            <person name="Song J."/>
            <person name="Yang S."/>
        </authorList>
    </citation>
    <scope>NUCLEOTIDE SEQUENCE [LARGE SCALE GENOMIC DNA]</scope>
    <source>
        <strain evidence="1 2">ZY171143</strain>
    </source>
</reference>
<proteinExistence type="predicted"/>
<protein>
    <submittedName>
        <fullName evidence="1">Uncharacterized protein</fullName>
    </submittedName>
</protein>
<name>A0ABX7XBD2_9FLAO</name>
<reference evidence="2" key="2">
    <citation type="submission" date="2021-04" db="EMBL/GenBank/DDBJ databases">
        <title>Taxonomy of Flavobacteriaceae bacterium ZY171143.</title>
        <authorList>
            <person name="Li F."/>
        </authorList>
    </citation>
    <scope>NUCLEOTIDE SEQUENCE [LARGE SCALE GENOMIC DNA]</scope>
    <source>
        <strain evidence="2">ZY171143</strain>
    </source>
</reference>
<gene>
    <name evidence="1" type="ORF">J9309_09905</name>
</gene>
<dbReference type="RefSeq" id="WP_230475727.1">
    <property type="nucleotide sequence ID" value="NZ_CP072842.1"/>
</dbReference>
<sequence length="265" mass="30588">MKKILSIILCQIALLSFGQNPTNTLSGLFKNTSKKSLYSTLDFDGKGKVKISDSNLYDYFERNDSIVIFVDRTQFILKKHKNNSLKGIGYWINDEIFKSDSKSFVYTQDSPTANKRAQLLANYYDINFKNTFNQVFDENLDYNQFINDLIIKNNVACEQDFDLACVQVFILKFSENLGGVTKIFDTNEIENLIVNPDKNLEYLGHKIIDLGNAEGYGLLANYYLYLRDNEKFNYYKNIGLEKGCNLCFSLEIDQLVEDIKDDIEN</sequence>
<organism evidence="1 2">
    <name type="scientific">Faecalibacter bovis</name>
    <dbReference type="NCBI Taxonomy" id="2898187"/>
    <lineage>
        <taxon>Bacteria</taxon>
        <taxon>Pseudomonadati</taxon>
        <taxon>Bacteroidota</taxon>
        <taxon>Flavobacteriia</taxon>
        <taxon>Flavobacteriales</taxon>
        <taxon>Weeksellaceae</taxon>
        <taxon>Faecalibacter</taxon>
    </lineage>
</organism>
<evidence type="ECO:0000313" key="2">
    <source>
        <dbReference type="Proteomes" id="UP000672011"/>
    </source>
</evidence>
<keyword evidence="2" id="KW-1185">Reference proteome</keyword>
<dbReference type="EMBL" id="CP072842">
    <property type="protein sequence ID" value="QTV05102.1"/>
    <property type="molecule type" value="Genomic_DNA"/>
</dbReference>